<organism evidence="7 8">
    <name type="scientific">Spodoptera exigua</name>
    <name type="common">Beet armyworm</name>
    <name type="synonym">Noctua fulgens</name>
    <dbReference type="NCBI Taxonomy" id="7107"/>
    <lineage>
        <taxon>Eukaryota</taxon>
        <taxon>Metazoa</taxon>
        <taxon>Ecdysozoa</taxon>
        <taxon>Arthropoda</taxon>
        <taxon>Hexapoda</taxon>
        <taxon>Insecta</taxon>
        <taxon>Pterygota</taxon>
        <taxon>Neoptera</taxon>
        <taxon>Endopterygota</taxon>
        <taxon>Lepidoptera</taxon>
        <taxon>Glossata</taxon>
        <taxon>Ditrysia</taxon>
        <taxon>Noctuoidea</taxon>
        <taxon>Noctuidae</taxon>
        <taxon>Amphipyrinae</taxon>
        <taxon>Spodoptera</taxon>
    </lineage>
</organism>
<keyword evidence="3" id="KW-0285">Flavoprotein</keyword>
<feature type="domain" description="Glucose-methanol-choline oxidoreductase N-terminal" evidence="6">
    <location>
        <begin position="301"/>
        <end position="315"/>
    </location>
</feature>
<dbReference type="InterPro" id="IPR012132">
    <property type="entry name" value="GMC_OxRdtase"/>
</dbReference>
<dbReference type="GO" id="GO:0016614">
    <property type="term" value="F:oxidoreductase activity, acting on CH-OH group of donors"/>
    <property type="evidence" value="ECO:0007669"/>
    <property type="project" value="InterPro"/>
</dbReference>
<dbReference type="GO" id="GO:0050660">
    <property type="term" value="F:flavin adenine dinucleotide binding"/>
    <property type="evidence" value="ECO:0007669"/>
    <property type="project" value="InterPro"/>
</dbReference>
<comment type="similarity">
    <text evidence="2">Belongs to the GMC oxidoreductase family.</text>
</comment>
<dbReference type="SUPFAM" id="SSF51905">
    <property type="entry name" value="FAD/NAD(P)-binding domain"/>
    <property type="match status" value="1"/>
</dbReference>
<evidence type="ECO:0000256" key="5">
    <source>
        <dbReference type="PIRSR" id="PIRSR000137-2"/>
    </source>
</evidence>
<dbReference type="SUPFAM" id="SSF54373">
    <property type="entry name" value="FAD-linked reductases, C-terminal domain"/>
    <property type="match status" value="1"/>
</dbReference>
<dbReference type="InterPro" id="IPR036188">
    <property type="entry name" value="FAD/NAD-bd_sf"/>
</dbReference>
<dbReference type="Gene3D" id="3.50.50.60">
    <property type="entry name" value="FAD/NAD(P)-binding domain"/>
    <property type="match status" value="1"/>
</dbReference>
<keyword evidence="4 5" id="KW-0274">FAD</keyword>
<dbReference type="AlphaFoldDB" id="A0A922SFH1"/>
<evidence type="ECO:0000256" key="1">
    <source>
        <dbReference type="ARBA" id="ARBA00001974"/>
    </source>
</evidence>
<evidence type="ECO:0000313" key="8">
    <source>
        <dbReference type="Proteomes" id="UP000814243"/>
    </source>
</evidence>
<gene>
    <name evidence="7" type="ORF">HF086_010990</name>
</gene>
<reference evidence="7" key="1">
    <citation type="journal article" date="2021" name="G3 (Bethesda)">
        <title>Genome and transcriptome analysis of the beet armyworm Spodoptera exigua reveals targets for pest control. .</title>
        <authorList>
            <person name="Simon S."/>
            <person name="Breeschoten T."/>
            <person name="Jansen H.J."/>
            <person name="Dirks R.P."/>
            <person name="Schranz M.E."/>
            <person name="Ros V.I.D."/>
        </authorList>
    </citation>
    <scope>NUCLEOTIDE SEQUENCE</scope>
    <source>
        <strain evidence="7">TB_SE_WUR_2020</strain>
    </source>
</reference>
<proteinExistence type="inferred from homology"/>
<evidence type="ECO:0000259" key="6">
    <source>
        <dbReference type="PROSITE" id="PS00624"/>
    </source>
</evidence>
<comment type="caution">
    <text evidence="7">The sequence shown here is derived from an EMBL/GenBank/DDBJ whole genome shotgun (WGS) entry which is preliminary data.</text>
</comment>
<evidence type="ECO:0000256" key="3">
    <source>
        <dbReference type="ARBA" id="ARBA00022630"/>
    </source>
</evidence>
<protein>
    <recommendedName>
        <fullName evidence="6">Glucose-methanol-choline oxidoreductase N-terminal domain-containing protein</fullName>
    </recommendedName>
</protein>
<dbReference type="OrthoDB" id="269227at2759"/>
<sequence length="580" mass="63467">MADAAAAISTIQSMQIALQLLQTITPTAWQYPHQCAIQDGDSFDFIVVGGGSAGSVVASRLSENEDVNVLLIEAGGYAPLESDYPAWFTLLARSVYDYNITSTDDGKTAQNLQGKVVTLNQGKMLGGSSSLHHMMHTNGDPEDYNEWARMLNDNKWSFKYAQKYLKKMETLIDQDLLEPEDIQWHGTDGPLKVAKDTRKTNEKYLKAFEELGHKIVSDINAVSPAVGYTENLFEIADGFRQCSALGYLGRAKKRSNLCLALSTSITKILIEDQKAVGVQATTADGETYKVYAEKEVIVSAGAINSPKLLMLSGIGPKEHLESFGIDVVADLPVGQNLQDHACAAIVVKTDKCDDTTPAANPHQFPAPSFNGYVSLDNSTATADYDTINLEFSCGSSDILQLSVNMFSYSYDVSQTIFEATKDRKVIFTLLGLVMPKSRGQVFLASTDPTVNPQVYTGMFSNEDDIDLIARAFMDHIRVLNTTYFKSVGASLVDMGVCKDAQTEYEFWRCYAVAMSATMWHYAGTCAMGNVLDSDLNVLGVDSLRVVDASSMPTLIRGKLYAGVMMLAEYGADIIRNDWGI</sequence>
<evidence type="ECO:0000313" key="7">
    <source>
        <dbReference type="EMBL" id="KAH9635765.1"/>
    </source>
</evidence>
<dbReference type="InterPro" id="IPR000172">
    <property type="entry name" value="GMC_OxRdtase_N"/>
</dbReference>
<evidence type="ECO:0000256" key="2">
    <source>
        <dbReference type="ARBA" id="ARBA00010790"/>
    </source>
</evidence>
<dbReference type="PANTHER" id="PTHR11552:SF147">
    <property type="entry name" value="CHOLINE DEHYDROGENASE, MITOCHONDRIAL"/>
    <property type="match status" value="1"/>
</dbReference>
<dbReference type="EMBL" id="JACEFF010000531">
    <property type="protein sequence ID" value="KAH9635765.1"/>
    <property type="molecule type" value="Genomic_DNA"/>
</dbReference>
<dbReference type="Proteomes" id="UP000814243">
    <property type="component" value="Unassembled WGS sequence"/>
</dbReference>
<feature type="binding site" evidence="5">
    <location>
        <begin position="519"/>
        <end position="520"/>
    </location>
    <ligand>
        <name>FAD</name>
        <dbReference type="ChEBI" id="CHEBI:57692"/>
    </ligand>
</feature>
<dbReference type="PROSITE" id="PS00624">
    <property type="entry name" value="GMC_OXRED_2"/>
    <property type="match status" value="1"/>
</dbReference>
<dbReference type="PIRSF" id="PIRSF000137">
    <property type="entry name" value="Alcohol_oxidase"/>
    <property type="match status" value="1"/>
</dbReference>
<accession>A0A922SFH1</accession>
<dbReference type="Pfam" id="PF00732">
    <property type="entry name" value="GMC_oxred_N"/>
    <property type="match status" value="1"/>
</dbReference>
<evidence type="ECO:0000256" key="4">
    <source>
        <dbReference type="ARBA" id="ARBA00022827"/>
    </source>
</evidence>
<dbReference type="PANTHER" id="PTHR11552">
    <property type="entry name" value="GLUCOSE-METHANOL-CHOLINE GMC OXIDOREDUCTASE"/>
    <property type="match status" value="1"/>
</dbReference>
<dbReference type="Pfam" id="PF05199">
    <property type="entry name" value="GMC_oxred_C"/>
    <property type="match status" value="1"/>
</dbReference>
<dbReference type="InterPro" id="IPR007867">
    <property type="entry name" value="GMC_OxRtase_C"/>
</dbReference>
<dbReference type="Gene3D" id="3.30.560.10">
    <property type="entry name" value="Glucose Oxidase, domain 3"/>
    <property type="match status" value="1"/>
</dbReference>
<comment type="cofactor">
    <cofactor evidence="1 5">
        <name>FAD</name>
        <dbReference type="ChEBI" id="CHEBI:57692"/>
    </cofactor>
</comment>
<name>A0A922SFH1_SPOEX</name>